<accession>A0A7W0HSK7</accession>
<dbReference type="Pfam" id="PF18029">
    <property type="entry name" value="Glyoxalase_6"/>
    <property type="match status" value="1"/>
</dbReference>
<dbReference type="RefSeq" id="WP_181612831.1">
    <property type="nucleotide sequence ID" value="NZ_BAABAM010000005.1"/>
</dbReference>
<feature type="domain" description="VOC" evidence="2">
    <location>
        <begin position="4"/>
        <end position="120"/>
    </location>
</feature>
<comment type="caution">
    <text evidence="3">The sequence shown here is derived from an EMBL/GenBank/DDBJ whole genome shotgun (WGS) entry which is preliminary data.</text>
</comment>
<dbReference type="EMBL" id="JACDUR010000005">
    <property type="protein sequence ID" value="MBA2894100.1"/>
    <property type="molecule type" value="Genomic_DNA"/>
</dbReference>
<evidence type="ECO:0000313" key="4">
    <source>
        <dbReference type="Proteomes" id="UP000530928"/>
    </source>
</evidence>
<evidence type="ECO:0000259" key="2">
    <source>
        <dbReference type="PROSITE" id="PS51819"/>
    </source>
</evidence>
<evidence type="ECO:0000256" key="1">
    <source>
        <dbReference type="SAM" id="MobiDB-lite"/>
    </source>
</evidence>
<dbReference type="AlphaFoldDB" id="A0A7W0HSK7"/>
<feature type="compositionally biased region" description="Pro residues" evidence="1">
    <location>
        <begin position="39"/>
        <end position="49"/>
    </location>
</feature>
<dbReference type="Proteomes" id="UP000530928">
    <property type="component" value="Unassembled WGS sequence"/>
</dbReference>
<protein>
    <recommendedName>
        <fullName evidence="2">VOC domain-containing protein</fullName>
    </recommendedName>
</protein>
<dbReference type="InterPro" id="IPR037523">
    <property type="entry name" value="VOC_core"/>
</dbReference>
<sequence>MTSRIAQWTLDVADSGKMAAFSSAALGYRIEHGGEGPHLWPPDDAPPETPTVWLQPTHESKRGKNRSHPDLYVLDGGDVEAEVERLIALGATRADVGQTGDEGFVVMADPEGNEFCLLYRKNAWG</sequence>
<keyword evidence="4" id="KW-1185">Reference proteome</keyword>
<evidence type="ECO:0000313" key="3">
    <source>
        <dbReference type="EMBL" id="MBA2894100.1"/>
    </source>
</evidence>
<dbReference type="Gene3D" id="3.10.180.10">
    <property type="entry name" value="2,3-Dihydroxybiphenyl 1,2-Dioxygenase, domain 1"/>
    <property type="match status" value="1"/>
</dbReference>
<dbReference type="InterPro" id="IPR041581">
    <property type="entry name" value="Glyoxalase_6"/>
</dbReference>
<dbReference type="PANTHER" id="PTHR35908:SF1">
    <property type="entry name" value="CONSERVED PROTEIN"/>
    <property type="match status" value="1"/>
</dbReference>
<dbReference type="SUPFAM" id="SSF54593">
    <property type="entry name" value="Glyoxalase/Bleomycin resistance protein/Dihydroxybiphenyl dioxygenase"/>
    <property type="match status" value="1"/>
</dbReference>
<dbReference type="InterPro" id="IPR029068">
    <property type="entry name" value="Glyas_Bleomycin-R_OHBP_Dase"/>
</dbReference>
<dbReference type="PROSITE" id="PS51819">
    <property type="entry name" value="VOC"/>
    <property type="match status" value="1"/>
</dbReference>
<reference evidence="3 4" key="1">
    <citation type="submission" date="2020-07" db="EMBL/GenBank/DDBJ databases">
        <title>Genomic Encyclopedia of Type Strains, Phase IV (KMG-IV): sequencing the most valuable type-strain genomes for metagenomic binning, comparative biology and taxonomic classification.</title>
        <authorList>
            <person name="Goeker M."/>
        </authorList>
    </citation>
    <scope>NUCLEOTIDE SEQUENCE [LARGE SCALE GENOMIC DNA]</scope>
    <source>
        <strain evidence="3 4">DSM 45533</strain>
    </source>
</reference>
<gene>
    <name evidence="3" type="ORF">HNR30_005461</name>
</gene>
<feature type="region of interest" description="Disordered" evidence="1">
    <location>
        <begin position="33"/>
        <end position="69"/>
    </location>
</feature>
<organism evidence="3 4">
    <name type="scientific">Nonomuraea soli</name>
    <dbReference type="NCBI Taxonomy" id="1032476"/>
    <lineage>
        <taxon>Bacteria</taxon>
        <taxon>Bacillati</taxon>
        <taxon>Actinomycetota</taxon>
        <taxon>Actinomycetes</taxon>
        <taxon>Streptosporangiales</taxon>
        <taxon>Streptosporangiaceae</taxon>
        <taxon>Nonomuraea</taxon>
    </lineage>
</organism>
<dbReference type="PANTHER" id="PTHR35908">
    <property type="entry name" value="HYPOTHETICAL FUSION PROTEIN"/>
    <property type="match status" value="1"/>
</dbReference>
<proteinExistence type="predicted"/>
<name>A0A7W0HSK7_9ACTN</name>